<organism evidence="3 4">
    <name type="scientific">Desulfonema limicola</name>
    <dbReference type="NCBI Taxonomy" id="45656"/>
    <lineage>
        <taxon>Bacteria</taxon>
        <taxon>Pseudomonadati</taxon>
        <taxon>Thermodesulfobacteriota</taxon>
        <taxon>Desulfobacteria</taxon>
        <taxon>Desulfobacterales</taxon>
        <taxon>Desulfococcaceae</taxon>
        <taxon>Desulfonema</taxon>
    </lineage>
</organism>
<proteinExistence type="predicted"/>
<sequence>MNKIKITLTKEKQTLLIPLYTRALESLKPNPVIIDPKASEILDKIDYHFNSLNFSAQTIAALCMRANKIDLSVKEFINANPDGIIIHAGCGLDSRFIRTGNNTIQWYDLDYPEVINLRRHFYKETPKYKMISSSVTDINWIKKIKSYNKAADNKPVMFIAEGLMMYLQEKDVKNIILNLEKFFPGSEIIFDVYNTFAANQINLHPAIINTGAVLKWGIDNTKDILQWSSQIKLKQEWLFIHSDDLIKLPFHVRIFFYCTALFPLMRNSHRIIHLQV</sequence>
<dbReference type="InterPro" id="IPR016874">
    <property type="entry name" value="TcmP-like"/>
</dbReference>
<dbReference type="KEGG" id="dli:dnl_21450"/>
<dbReference type="PANTHER" id="PTHR43619:SF2">
    <property type="entry name" value="S-ADENOSYL-L-METHIONINE-DEPENDENT METHYLTRANSFERASES SUPERFAMILY PROTEIN"/>
    <property type="match status" value="1"/>
</dbReference>
<keyword evidence="1 3" id="KW-0489">Methyltransferase</keyword>
<keyword evidence="2" id="KW-0808">Transferase</keyword>
<protein>
    <submittedName>
        <fullName evidence="3">SAM-dependent methyltransferase, Ppm1/Ppm2/Tcmp-like</fullName>
    </submittedName>
</protein>
<dbReference type="PANTHER" id="PTHR43619">
    <property type="entry name" value="S-ADENOSYL-L-METHIONINE-DEPENDENT METHYLTRANSFERASE YKTD-RELATED"/>
    <property type="match status" value="1"/>
</dbReference>
<evidence type="ECO:0000313" key="3">
    <source>
        <dbReference type="EMBL" id="QTA79863.1"/>
    </source>
</evidence>
<evidence type="ECO:0000256" key="1">
    <source>
        <dbReference type="ARBA" id="ARBA00022603"/>
    </source>
</evidence>
<dbReference type="SUPFAM" id="SSF53335">
    <property type="entry name" value="S-adenosyl-L-methionine-dependent methyltransferases"/>
    <property type="match status" value="1"/>
</dbReference>
<name>A0A975B6U7_9BACT</name>
<reference evidence="3" key="1">
    <citation type="journal article" date="2021" name="Microb. Physiol.">
        <title>Proteogenomic Insights into the Physiology of Marine, Sulfate-Reducing, Filamentous Desulfonema limicola and Desulfonema magnum.</title>
        <authorList>
            <person name="Schnaars V."/>
            <person name="Wohlbrand L."/>
            <person name="Scheve S."/>
            <person name="Hinrichs C."/>
            <person name="Reinhardt R."/>
            <person name="Rabus R."/>
        </authorList>
    </citation>
    <scope>NUCLEOTIDE SEQUENCE</scope>
    <source>
        <strain evidence="3">5ac10</strain>
    </source>
</reference>
<dbReference type="GO" id="GO:0032259">
    <property type="term" value="P:methylation"/>
    <property type="evidence" value="ECO:0007669"/>
    <property type="project" value="UniProtKB-KW"/>
</dbReference>
<dbReference type="InterPro" id="IPR007213">
    <property type="entry name" value="Ppm1/Ppm2/Tcmp"/>
</dbReference>
<accession>A0A975B6U7</accession>
<evidence type="ECO:0000313" key="4">
    <source>
        <dbReference type="Proteomes" id="UP000663720"/>
    </source>
</evidence>
<gene>
    <name evidence="3" type="ORF">dnl_21450</name>
</gene>
<dbReference type="EMBL" id="CP061799">
    <property type="protein sequence ID" value="QTA79863.1"/>
    <property type="molecule type" value="Genomic_DNA"/>
</dbReference>
<keyword evidence="4" id="KW-1185">Reference proteome</keyword>
<dbReference type="Pfam" id="PF04072">
    <property type="entry name" value="LCM"/>
    <property type="match status" value="1"/>
</dbReference>
<dbReference type="PIRSF" id="PIRSF028177">
    <property type="entry name" value="Polyketide_synth_Omtfrase_TcmP"/>
    <property type="match status" value="1"/>
</dbReference>
<dbReference type="Gene3D" id="3.40.50.150">
    <property type="entry name" value="Vaccinia Virus protein VP39"/>
    <property type="match status" value="1"/>
</dbReference>
<dbReference type="RefSeq" id="WP_207691568.1">
    <property type="nucleotide sequence ID" value="NZ_CP061799.1"/>
</dbReference>
<dbReference type="AlphaFoldDB" id="A0A975B6U7"/>
<dbReference type="GO" id="GO:0008168">
    <property type="term" value="F:methyltransferase activity"/>
    <property type="evidence" value="ECO:0007669"/>
    <property type="project" value="UniProtKB-KW"/>
</dbReference>
<dbReference type="InterPro" id="IPR029063">
    <property type="entry name" value="SAM-dependent_MTases_sf"/>
</dbReference>
<evidence type="ECO:0000256" key="2">
    <source>
        <dbReference type="ARBA" id="ARBA00022679"/>
    </source>
</evidence>
<dbReference type="Proteomes" id="UP000663720">
    <property type="component" value="Chromosome"/>
</dbReference>